<organism evidence="10 11">
    <name type="scientific">Mesorhabditis spiculigera</name>
    <dbReference type="NCBI Taxonomy" id="96644"/>
    <lineage>
        <taxon>Eukaryota</taxon>
        <taxon>Metazoa</taxon>
        <taxon>Ecdysozoa</taxon>
        <taxon>Nematoda</taxon>
        <taxon>Chromadorea</taxon>
        <taxon>Rhabditida</taxon>
        <taxon>Rhabditina</taxon>
        <taxon>Rhabditomorpha</taxon>
        <taxon>Rhabditoidea</taxon>
        <taxon>Rhabditidae</taxon>
        <taxon>Mesorhabditinae</taxon>
        <taxon>Mesorhabditis</taxon>
    </lineage>
</organism>
<accession>A0AA36DAS9</accession>
<keyword evidence="5 8" id="KW-1133">Transmembrane helix</keyword>
<keyword evidence="6 8" id="KW-0472">Membrane</keyword>
<keyword evidence="11" id="KW-1185">Reference proteome</keyword>
<evidence type="ECO:0000256" key="8">
    <source>
        <dbReference type="RuleBase" id="RU362056"/>
    </source>
</evidence>
<comment type="caution">
    <text evidence="8">Lacks conserved residue(s) required for the propagation of feature annotation.</text>
</comment>
<dbReference type="Pfam" id="PF03137">
    <property type="entry name" value="OATP"/>
    <property type="match status" value="2"/>
</dbReference>
<keyword evidence="3" id="KW-1003">Cell membrane</keyword>
<feature type="transmembrane region" description="Helical" evidence="8">
    <location>
        <begin position="608"/>
        <end position="636"/>
    </location>
</feature>
<keyword evidence="4 8" id="KW-0812">Transmembrane</keyword>
<evidence type="ECO:0000313" key="10">
    <source>
        <dbReference type="EMBL" id="CAJ0583256.1"/>
    </source>
</evidence>
<dbReference type="Pfam" id="PF07648">
    <property type="entry name" value="Kazal_2"/>
    <property type="match status" value="1"/>
</dbReference>
<feature type="transmembrane region" description="Helical" evidence="8">
    <location>
        <begin position="268"/>
        <end position="287"/>
    </location>
</feature>
<feature type="transmembrane region" description="Helical" evidence="8">
    <location>
        <begin position="465"/>
        <end position="486"/>
    </location>
</feature>
<feature type="transmembrane region" description="Helical" evidence="8">
    <location>
        <begin position="354"/>
        <end position="375"/>
    </location>
</feature>
<dbReference type="PROSITE" id="PS51465">
    <property type="entry name" value="KAZAL_2"/>
    <property type="match status" value="1"/>
</dbReference>
<evidence type="ECO:0000256" key="6">
    <source>
        <dbReference type="ARBA" id="ARBA00023136"/>
    </source>
</evidence>
<sequence length="757" mass="84467">MELFGFKMERIHYFLGLFSLVYFFEAIGGMYIVSAITNIEKQFQITSKMSGIMVSANDFGYIPAVIFVSYFGSRGNRARWIGCGTVLIAITYFGIASPNFLFPVVAPQANLTEIQHDIQPASELLTGNASLAALLSYRLFQDRLPKQLIDTLLRMENKTMTPAQMTTMMTTTAPIFTRDNAYFTYSIDPTVMAKIVETGQSVVDGTESLDTFRELLNTFISHRRTNAAQDLQQVRRAAIAPFAICGQLVNNLRQKLQEVRCLESPSNLGPFIVLFGSLFVLGIGRTMPWSLGVPLLDDNIKSKNSPAYFAMISFIRILGPICGFLIGSVCNKFYYTLHPPPGLSPADPTWIGAWWIGFAVIGCVTLLPSTFILFFPNPKLTQEEKDNGKTELNFIDKHKAEDEDQSSMEKFKGFIKQYREVLKTKIYRGSVVGRICDILAFKGYMTFLPKYLENHFGIPQYMVHRYMAMFGVFGFALGTMAGGLFVRKFRLTGKQAALMVLIMSTLNTGIFFSKSFIACESVVSRVGSTKKAESYNFTDTCNMDCGCDGAKLYPVCDEDGQAFFSPCHAGCREAKVNKHNSYDAEFLSCDCASTGIVKKSWCQDDCKFATVVFFGTVLLGAFIAGTGVVPGLLILLRSVPPATRSVSLGLQGFMVSLFGTLPSPFIWGIIIDSTCLVWEYTCSGGRGACSLYDSTEMRTRMHFTYTAIRIVSLFTDLYVYVNATGLKIMDEEEKKEDHEVEDVVRRGSVRLREFKEQ</sequence>
<dbReference type="AlphaFoldDB" id="A0AA36DAS9"/>
<dbReference type="InterPro" id="IPR004156">
    <property type="entry name" value="OATP"/>
</dbReference>
<dbReference type="NCBIfam" id="TIGR00805">
    <property type="entry name" value="oat"/>
    <property type="match status" value="1"/>
</dbReference>
<proteinExistence type="inferred from homology"/>
<keyword evidence="8" id="KW-0406">Ion transport</keyword>
<dbReference type="GO" id="GO:0016323">
    <property type="term" value="C:basolateral plasma membrane"/>
    <property type="evidence" value="ECO:0007669"/>
    <property type="project" value="TreeGrafter"/>
</dbReference>
<feature type="non-terminal residue" evidence="10">
    <location>
        <position position="757"/>
    </location>
</feature>
<keyword evidence="7" id="KW-1015">Disulfide bond</keyword>
<dbReference type="PANTHER" id="PTHR11388">
    <property type="entry name" value="ORGANIC ANION TRANSPORTER"/>
    <property type="match status" value="1"/>
</dbReference>
<feature type="transmembrane region" description="Helical" evidence="8">
    <location>
        <begin position="426"/>
        <end position="445"/>
    </location>
</feature>
<feature type="domain" description="Kazal-like" evidence="9">
    <location>
        <begin position="535"/>
        <end position="590"/>
    </location>
</feature>
<gene>
    <name evidence="10" type="ORF">MSPICULIGERA_LOCUS21347</name>
</gene>
<evidence type="ECO:0000259" key="9">
    <source>
        <dbReference type="PROSITE" id="PS51465"/>
    </source>
</evidence>
<dbReference type="Gene3D" id="1.20.1250.20">
    <property type="entry name" value="MFS general substrate transporter like domains"/>
    <property type="match status" value="2"/>
</dbReference>
<dbReference type="SUPFAM" id="SSF103473">
    <property type="entry name" value="MFS general substrate transporter"/>
    <property type="match status" value="1"/>
</dbReference>
<dbReference type="InterPro" id="IPR002350">
    <property type="entry name" value="Kazal_dom"/>
</dbReference>
<feature type="transmembrane region" description="Helical" evidence="8">
    <location>
        <begin position="12"/>
        <end position="32"/>
    </location>
</feature>
<dbReference type="Proteomes" id="UP001177023">
    <property type="component" value="Unassembled WGS sequence"/>
</dbReference>
<dbReference type="SUPFAM" id="SSF100895">
    <property type="entry name" value="Kazal-type serine protease inhibitors"/>
    <property type="match status" value="1"/>
</dbReference>
<evidence type="ECO:0000256" key="7">
    <source>
        <dbReference type="ARBA" id="ARBA00023157"/>
    </source>
</evidence>
<dbReference type="InterPro" id="IPR036259">
    <property type="entry name" value="MFS_trans_sf"/>
</dbReference>
<keyword evidence="8" id="KW-0813">Transport</keyword>
<comment type="subcellular location">
    <subcellularLocation>
        <location evidence="1 8">Cell membrane</location>
        <topology evidence="1 8">Multi-pass membrane protein</topology>
    </subcellularLocation>
</comment>
<dbReference type="CDD" id="cd17336">
    <property type="entry name" value="MFS_SLCO_OATP"/>
    <property type="match status" value="1"/>
</dbReference>
<dbReference type="GO" id="GO:0043252">
    <property type="term" value="P:sodium-independent organic anion transport"/>
    <property type="evidence" value="ECO:0007669"/>
    <property type="project" value="TreeGrafter"/>
</dbReference>
<evidence type="ECO:0000256" key="5">
    <source>
        <dbReference type="ARBA" id="ARBA00022989"/>
    </source>
</evidence>
<dbReference type="GO" id="GO:0015347">
    <property type="term" value="F:sodium-independent organic anion transmembrane transporter activity"/>
    <property type="evidence" value="ECO:0007669"/>
    <property type="project" value="TreeGrafter"/>
</dbReference>
<feature type="transmembrane region" description="Helical" evidence="8">
    <location>
        <begin position="52"/>
        <end position="73"/>
    </location>
</feature>
<dbReference type="InterPro" id="IPR036058">
    <property type="entry name" value="Kazal_dom_sf"/>
</dbReference>
<name>A0AA36DAS9_9BILA</name>
<feature type="transmembrane region" description="Helical" evidence="8">
    <location>
        <begin position="308"/>
        <end position="334"/>
    </location>
</feature>
<feature type="transmembrane region" description="Helical" evidence="8">
    <location>
        <begin position="648"/>
        <end position="670"/>
    </location>
</feature>
<reference evidence="10" key="1">
    <citation type="submission" date="2023-06" db="EMBL/GenBank/DDBJ databases">
        <authorList>
            <person name="Delattre M."/>
        </authorList>
    </citation>
    <scope>NUCLEOTIDE SEQUENCE</scope>
    <source>
        <strain evidence="10">AF72</strain>
    </source>
</reference>
<evidence type="ECO:0000256" key="3">
    <source>
        <dbReference type="ARBA" id="ARBA00022475"/>
    </source>
</evidence>
<dbReference type="EMBL" id="CATQJA010002665">
    <property type="protein sequence ID" value="CAJ0583256.1"/>
    <property type="molecule type" value="Genomic_DNA"/>
</dbReference>
<feature type="transmembrane region" description="Helical" evidence="8">
    <location>
        <begin position="80"/>
        <end position="102"/>
    </location>
</feature>
<evidence type="ECO:0000256" key="2">
    <source>
        <dbReference type="ARBA" id="ARBA00009657"/>
    </source>
</evidence>
<dbReference type="GO" id="GO:0006811">
    <property type="term" value="P:monoatomic ion transport"/>
    <property type="evidence" value="ECO:0007669"/>
    <property type="project" value="UniProtKB-KW"/>
</dbReference>
<protein>
    <recommendedName>
        <fullName evidence="8">Solute carrier organic anion transporter family member</fullName>
    </recommendedName>
</protein>
<evidence type="ECO:0000313" key="11">
    <source>
        <dbReference type="Proteomes" id="UP001177023"/>
    </source>
</evidence>
<evidence type="ECO:0000256" key="4">
    <source>
        <dbReference type="ARBA" id="ARBA00022692"/>
    </source>
</evidence>
<evidence type="ECO:0000256" key="1">
    <source>
        <dbReference type="ARBA" id="ARBA00004651"/>
    </source>
</evidence>
<comment type="caution">
    <text evidence="10">The sequence shown here is derived from an EMBL/GenBank/DDBJ whole genome shotgun (WGS) entry which is preliminary data.</text>
</comment>
<dbReference type="PANTHER" id="PTHR11388:SF76">
    <property type="entry name" value="SOLUTE CARRIER ORGANIC ANION TRANSPORTER FAMILY MEMBER"/>
    <property type="match status" value="1"/>
</dbReference>
<comment type="similarity">
    <text evidence="2 8">Belongs to the organo anion transporter (TC 2.A.60) family.</text>
</comment>